<accession>A0A212KD75</accession>
<evidence type="ECO:0000313" key="2">
    <source>
        <dbReference type="EMBL" id="SBW09643.1"/>
    </source>
</evidence>
<dbReference type="PANTHER" id="PTHR12526:SF637">
    <property type="entry name" value="GLYCOSYLTRANSFERASE EPSF-RELATED"/>
    <property type="match status" value="1"/>
</dbReference>
<sequence length="371" mass="40721">MLKDLLRPWKFRAACLPWRLAAASGLYRGRGAPVQFVVEKADWAIRWVGEHVRDEIDGFAPGTVETTVDPQRLANRIVHFGSQYMWLAWGPHLPACNRYATSFFHGKREDGPEIAEHIDRFLDSVPRLSMVVTGAGLIERRLLGWGVPREKLVRIPIGVDTKTFLPPSLEQRAAARARFGIAPDRVVVGSFQKDGQGWGDGMEPKRIKGPDILVQAAAELAKDFPVTVFLTGPARGYVKRELEARGIPFVHTYAKGHAELAECYHALDLYFVTSREEGGPMGLMESMSSGVPVVSSRVGMAPDLVTDGVCGALTDPEDAAAVAARAAAILALPPASAEAMRRAAREAVKVADWSVVGREHWEKVYRPLLAR</sequence>
<gene>
    <name evidence="2" type="ORF">KL86APRO_12641</name>
</gene>
<name>A0A212KD75_9PROT</name>
<dbReference type="EMBL" id="FLUO01000001">
    <property type="protein sequence ID" value="SBW09643.1"/>
    <property type="molecule type" value="Genomic_DNA"/>
</dbReference>
<dbReference type="InterPro" id="IPR001296">
    <property type="entry name" value="Glyco_trans_1"/>
</dbReference>
<dbReference type="Pfam" id="PF00534">
    <property type="entry name" value="Glycos_transf_1"/>
    <property type="match status" value="1"/>
</dbReference>
<dbReference type="AlphaFoldDB" id="A0A212KD75"/>
<proteinExistence type="predicted"/>
<evidence type="ECO:0000259" key="1">
    <source>
        <dbReference type="Pfam" id="PF00534"/>
    </source>
</evidence>
<organism evidence="2">
    <name type="scientific">uncultured Alphaproteobacteria bacterium</name>
    <dbReference type="NCBI Taxonomy" id="91750"/>
    <lineage>
        <taxon>Bacteria</taxon>
        <taxon>Pseudomonadati</taxon>
        <taxon>Pseudomonadota</taxon>
        <taxon>Alphaproteobacteria</taxon>
        <taxon>environmental samples</taxon>
    </lineage>
</organism>
<dbReference type="Gene3D" id="3.40.50.2000">
    <property type="entry name" value="Glycogen Phosphorylase B"/>
    <property type="match status" value="2"/>
</dbReference>
<dbReference type="GO" id="GO:0016757">
    <property type="term" value="F:glycosyltransferase activity"/>
    <property type="evidence" value="ECO:0007669"/>
    <property type="project" value="InterPro"/>
</dbReference>
<dbReference type="CDD" id="cd03801">
    <property type="entry name" value="GT4_PimA-like"/>
    <property type="match status" value="1"/>
</dbReference>
<dbReference type="SUPFAM" id="SSF53756">
    <property type="entry name" value="UDP-Glycosyltransferase/glycogen phosphorylase"/>
    <property type="match status" value="1"/>
</dbReference>
<protein>
    <submittedName>
        <fullName evidence="2">Putative Glycosyl transferase group 1</fullName>
    </submittedName>
</protein>
<keyword evidence="2" id="KW-0808">Transferase</keyword>
<reference evidence="2" key="1">
    <citation type="submission" date="2016-04" db="EMBL/GenBank/DDBJ databases">
        <authorList>
            <person name="Evans L.H."/>
            <person name="Alamgir A."/>
            <person name="Owens N."/>
            <person name="Weber N.D."/>
            <person name="Virtaneva K."/>
            <person name="Barbian K."/>
            <person name="Babar A."/>
            <person name="Rosenke K."/>
        </authorList>
    </citation>
    <scope>NUCLEOTIDE SEQUENCE</scope>
    <source>
        <strain evidence="2">86</strain>
    </source>
</reference>
<feature type="domain" description="Glycosyl transferase family 1" evidence="1">
    <location>
        <begin position="208"/>
        <end position="346"/>
    </location>
</feature>
<dbReference type="PANTHER" id="PTHR12526">
    <property type="entry name" value="GLYCOSYLTRANSFERASE"/>
    <property type="match status" value="1"/>
</dbReference>